<evidence type="ECO:0000313" key="6">
    <source>
        <dbReference type="EMBL" id="CAI2369009.1"/>
    </source>
</evidence>
<keyword evidence="3" id="KW-0378">Hydrolase</keyword>
<dbReference type="Pfam" id="PF00443">
    <property type="entry name" value="UCH"/>
    <property type="match status" value="1"/>
</dbReference>
<dbReference type="InterPro" id="IPR038765">
    <property type="entry name" value="Papain-like_cys_pep_sf"/>
</dbReference>
<accession>A0AAD1XAC9</accession>
<keyword evidence="2" id="KW-0833">Ubl conjugation pathway</keyword>
<dbReference type="InterPro" id="IPR028889">
    <property type="entry name" value="USP"/>
</dbReference>
<evidence type="ECO:0000256" key="4">
    <source>
        <dbReference type="SAM" id="MobiDB-lite"/>
    </source>
</evidence>
<dbReference type="Proteomes" id="UP001295684">
    <property type="component" value="Unassembled WGS sequence"/>
</dbReference>
<feature type="compositionally biased region" description="Polar residues" evidence="4">
    <location>
        <begin position="2684"/>
        <end position="2694"/>
    </location>
</feature>
<gene>
    <name evidence="6" type="ORF">ECRASSUSDP1_LOCUS10306</name>
</gene>
<dbReference type="InterPro" id="IPR050164">
    <property type="entry name" value="Peptidase_C19"/>
</dbReference>
<dbReference type="EMBL" id="CAMPGE010010155">
    <property type="protein sequence ID" value="CAI2369009.1"/>
    <property type="molecule type" value="Genomic_DNA"/>
</dbReference>
<dbReference type="PANTHER" id="PTHR24006:SF827">
    <property type="entry name" value="UBIQUITIN CARBOXYL-TERMINAL HYDROLASE 34"/>
    <property type="match status" value="1"/>
</dbReference>
<evidence type="ECO:0000256" key="3">
    <source>
        <dbReference type="ARBA" id="ARBA00022801"/>
    </source>
</evidence>
<dbReference type="InterPro" id="IPR056850">
    <property type="entry name" value="ARM_UBP34_24_USP9X_Y"/>
</dbReference>
<dbReference type="Pfam" id="PF25010">
    <property type="entry name" value="ARM_UBP24_USP9X-Y"/>
    <property type="match status" value="2"/>
</dbReference>
<keyword evidence="7" id="KW-1185">Reference proteome</keyword>
<dbReference type="SUPFAM" id="SSF54001">
    <property type="entry name" value="Cysteine proteinases"/>
    <property type="match status" value="1"/>
</dbReference>
<dbReference type="CDD" id="cd20104">
    <property type="entry name" value="MBT_PHF20L1-like"/>
    <property type="match status" value="1"/>
</dbReference>
<name>A0AAD1XAC9_EUPCR</name>
<dbReference type="GO" id="GO:0005634">
    <property type="term" value="C:nucleus"/>
    <property type="evidence" value="ECO:0007669"/>
    <property type="project" value="TreeGrafter"/>
</dbReference>
<dbReference type="InterPro" id="IPR018200">
    <property type="entry name" value="USP_CS"/>
</dbReference>
<sequence>MADEAEIQKLVADFEADEKLFDETPQDESIVQTEDLVRPQDEEGIPVEDLPLERRIQLAKNCENPYGTLKPGIWIDAIDTINSWLMSTVEEIEDSNIKVHYDGWPSKWDDWMKIGSYKVAPFRKNSVGYTGQTKIAMRKGEYTLENYKGFMAKIDACIENDLKGLGAIETTQFYRGTIFVALDTIMGRIYEKDDDELLEISVPFIKKCLELVCTYLKVVPNLVEKFDEAKLCSDLYLVDENVSIALCYKEFIEMLKTVFCGNPRCLRYYIKHDRDPEEPKTSICGPYEKRNSDQDRFLSDEIDYEDLREMIFRNNNLGFGLFYEFLDHFQFHGGFDSLRKVLQMVVPHDESPTLPLELIPEFTSPFRACSNILNSEYTKEMAEELQSIIVGRLQNMSDESMKEVDKTTIHSIMSDFRDFLCLGLPEEVVDEKLESVKLGLALRFLKSPEMKKRLTGINEIKSIVRSTERISSRMVHHKWQDDDSPRIRSRWLKPEYLINWVEENKLVEYLLGESSHVEVIKRSASLLIFLANHNHLTVEHLELLWKSQEDKHEATVLGVYETINEIASYLNKESISYLFEKINSMPVKKYNEQTVKFVKEFTVKSFDVYRSLRGTEVADINSDNEEDESKVNEFYIDNAKGIIEGSVAPPEIEIPEFGLPILFEILQQNSELGGHTLSQFIDLLKESTSDACKASYILKCIKNMMNGVAVYQSISIFMSIFNLAFNYRSFEIELNSEVAIRKLDDQFDFIGLTIKNIERYNTLVQKEMVVSIDKGLVPENISKTKFEGNVTHAEQLDKLLEFIENVVSVSEEKVQIGTENIQKLWNIFVSNSSIEFDKNTFFKWLCKESSTFSSSVVSSSNQSLFTEEERTFLFEQILCKNEYVQKKDISLNCFKCFKKYFRLGNRYITYNGRMYKVFSFDDIKGMDSLWEIVLLCQDSKVKEECLYLLCCLHINLHPQRFEQEDREKIWAIFVDKCLENLKTDNKAITNSAILALNKLFDTFEGKNMDLEDVSSGTTFPIRVYCADDSTYKSIQIPYLENLLFARRKIAQAFDFGLNEFSVYVNGKPLGAEQNETAIKEIGFNEVFLVKKAVQDSQGSHPKNLLVGNQEFFNLMFELLSNDEDYDVDNIWKLIMKLPQDEIPTVVKLNKLDINTEEEWNELIDGHSLHKMLHSLQIISNKSQETDKEWLTKFYMIGGYQHLFFTLLKIDPSKIVSNLSFKSVDILCRLICSSMEKQPQMTDVEGAPDLLNIFKENSIMAIDKMLRIIHQITVNSINECKKRGSSYDDIYYKNKKLEQQSMRLLSYYDKSKSENDQDEQNTYSRQINELNKKFEEGGKFISLAFKLFYYLDCFNNEICVQQFIEFPDLTELLKNILLVTDNFYLRNSFGESITEVCSNVQNDSQMFLEFKKAILLKLVYDMDDVIEENHTRSYKAVEIVSNILSQTANYQLVRMNIDFEEILKKNVKIIFEKETAEKSSADFDHILYGALSHIKLIIQQFPHYKDKYGKILLRYVLHQCLFEVPKSAGSMKKVRPPKCKYSNTRVMAFSLINALCRDNLENIQIVLTFLYLLQEKSGWRTKMYCDWTISPHTDEKSQTGYVGIKNLGCICYMISMLQQLYMIPSFRENILAVEDPKKDEIPKENNLLFQLQCIFAFLNQSEQQYFNPQGFTNAFKDWDGNPTNVLIQMDVDEFFNMFMDKLEFAIKGSKQEKMIQDHFGGQYANELICKGCPHYSESKEPYLAINLQVKNKKSMKDSLEALIEGEMLDGDNAYYCEKCDKKVSTLKRTCIKKLPKHLIMVMKRFEFDYNYMQKLKVNDYCEFPESINMEPYTQEGLKRREEQAKRDEKKDDADEEPPLEPKYPLELYEYKLSGVLVHSGYAEGGHYYSFIKDRELTDEERWYEFNDESVRDFDKEDLESECFGGEEKWGDSHFSHFLSMKTTEKNRNAYVLFYERVSKEDIPYENEDEEEPAQPAENQEESDIVMDSENNEEGSELILARKNTMKVPDEIGDMVEEDNRKYWQSRFMFSSQYSEFILELCSLWNTRNVTLYNYDTRNRDYKQKGINEAAFKEEVNKASEMMRANLSKHFSANKSIKFYTEKILLPSESIDIYQKYGGEMIDSTEFEIFKHVTTFYLTVKQRSLPKELVPELLDLIKAYLNKSIKACKWLISQFSNKEVLFENLATCPIPDMRRLTGGLVYCAMVHLYEEEKDLLNEYWEYKAGQKESYSNCHLVNFVNLLLCNMEEMRKYTENNPQYFNLIAKFAGLGPEARIYLLKAKILTRITNFYLQDSSPDSDQFIGDTSLIYEENLVPDIGLPTSVENAYISIWEEMMMKKRDSAIADGAQDYTYIWETLSLCFRSCQIGESSDLETFIDHIRFKELDESDLRLCTLEEADYIALIKTCTTKLCTRFIGDFLIHAMASVPSLETKIKGLMIQEINDKQLDEIEPYFPIFKKYLMIQDENTENRLVEGIKEFIQIIENNAKFPAFVGRFTDFLVKLCNRSRAVAEYLAATSDEWEWIIEWMKKNPTTSKNSHHIKTYTKETANSQYKIKRLEDIRKGEIVTYEHEYDSDDDMYDSKNYIGKKLDVKAMGQSWVTAEVIVALDEMVNLSYCYNNTQKCPWIPAEVSEYAPHMALQNRHDIIMIEEFKKAIREQYRSNIQQQYEDSGNQMGVSDSHAHNSYDDPNNESVSDD</sequence>
<feature type="domain" description="USP" evidence="5">
    <location>
        <begin position="1601"/>
        <end position="1956"/>
    </location>
</feature>
<feature type="compositionally biased region" description="Basic and acidic residues" evidence="4">
    <location>
        <begin position="1835"/>
        <end position="1851"/>
    </location>
</feature>
<dbReference type="GO" id="GO:0006508">
    <property type="term" value="P:proteolysis"/>
    <property type="evidence" value="ECO:0007669"/>
    <property type="project" value="UniProtKB-KW"/>
</dbReference>
<organism evidence="6 7">
    <name type="scientific">Euplotes crassus</name>
    <dbReference type="NCBI Taxonomy" id="5936"/>
    <lineage>
        <taxon>Eukaryota</taxon>
        <taxon>Sar</taxon>
        <taxon>Alveolata</taxon>
        <taxon>Ciliophora</taxon>
        <taxon>Intramacronucleata</taxon>
        <taxon>Spirotrichea</taxon>
        <taxon>Hypotrichia</taxon>
        <taxon>Euplotida</taxon>
        <taxon>Euplotidae</taxon>
        <taxon>Moneuplotes</taxon>
    </lineage>
</organism>
<dbReference type="PROSITE" id="PS00973">
    <property type="entry name" value="USP_2"/>
    <property type="match status" value="1"/>
</dbReference>
<dbReference type="CDD" id="cd02659">
    <property type="entry name" value="peptidase_C19C"/>
    <property type="match status" value="1"/>
</dbReference>
<dbReference type="SUPFAM" id="SSF63748">
    <property type="entry name" value="Tudor/PWWP/MBT"/>
    <property type="match status" value="1"/>
</dbReference>
<dbReference type="GO" id="GO:0005829">
    <property type="term" value="C:cytosol"/>
    <property type="evidence" value="ECO:0007669"/>
    <property type="project" value="TreeGrafter"/>
</dbReference>
<feature type="region of interest" description="Disordered" evidence="4">
    <location>
        <begin position="2666"/>
        <end position="2694"/>
    </location>
</feature>
<reference evidence="6" key="1">
    <citation type="submission" date="2023-07" db="EMBL/GenBank/DDBJ databases">
        <authorList>
            <consortium name="AG Swart"/>
            <person name="Singh M."/>
            <person name="Singh A."/>
            <person name="Seah K."/>
            <person name="Emmerich C."/>
        </authorList>
    </citation>
    <scope>NUCLEOTIDE SEQUENCE</scope>
    <source>
        <strain evidence="6">DP1</strain>
    </source>
</reference>
<evidence type="ECO:0000256" key="2">
    <source>
        <dbReference type="ARBA" id="ARBA00022786"/>
    </source>
</evidence>
<evidence type="ECO:0000256" key="1">
    <source>
        <dbReference type="ARBA" id="ARBA00022670"/>
    </source>
</evidence>
<dbReference type="GO" id="GO:0016579">
    <property type="term" value="P:protein deubiquitination"/>
    <property type="evidence" value="ECO:0007669"/>
    <property type="project" value="InterPro"/>
</dbReference>
<dbReference type="Gene3D" id="3.90.70.10">
    <property type="entry name" value="Cysteine proteinases"/>
    <property type="match status" value="1"/>
</dbReference>
<feature type="region of interest" description="Disordered" evidence="4">
    <location>
        <begin position="1962"/>
        <end position="1982"/>
    </location>
</feature>
<dbReference type="PANTHER" id="PTHR24006">
    <property type="entry name" value="UBIQUITIN CARBOXYL-TERMINAL HYDROLASE"/>
    <property type="match status" value="1"/>
</dbReference>
<comment type="caution">
    <text evidence="6">The sequence shown here is derived from an EMBL/GenBank/DDBJ whole genome shotgun (WGS) entry which is preliminary data.</text>
</comment>
<dbReference type="GO" id="GO:0004843">
    <property type="term" value="F:cysteine-type deubiquitinase activity"/>
    <property type="evidence" value="ECO:0007669"/>
    <property type="project" value="InterPro"/>
</dbReference>
<keyword evidence="1" id="KW-0645">Protease</keyword>
<proteinExistence type="predicted"/>
<feature type="region of interest" description="Disordered" evidence="4">
    <location>
        <begin position="1831"/>
        <end position="1859"/>
    </location>
</feature>
<dbReference type="FunFam" id="3.90.70.10:FF:000022">
    <property type="entry name" value="Ubiquitin carboxyl-terminal hydrolase 24"/>
    <property type="match status" value="1"/>
</dbReference>
<protein>
    <recommendedName>
        <fullName evidence="5">USP domain-containing protein</fullName>
    </recommendedName>
</protein>
<evidence type="ECO:0000313" key="7">
    <source>
        <dbReference type="Proteomes" id="UP001295684"/>
    </source>
</evidence>
<dbReference type="Gene3D" id="2.30.30.140">
    <property type="match status" value="1"/>
</dbReference>
<dbReference type="InterPro" id="IPR001394">
    <property type="entry name" value="Peptidase_C19_UCH"/>
</dbReference>
<dbReference type="PROSITE" id="PS50235">
    <property type="entry name" value="USP_3"/>
    <property type="match status" value="1"/>
</dbReference>
<evidence type="ECO:0000259" key="5">
    <source>
        <dbReference type="PROSITE" id="PS50235"/>
    </source>
</evidence>